<reference evidence="3 4" key="1">
    <citation type="submission" date="2017-10" db="EMBL/GenBank/DDBJ databases">
        <title>Comparative genomics between pathogenic Norcardia.</title>
        <authorList>
            <person name="Zeng L."/>
        </authorList>
    </citation>
    <scope>NUCLEOTIDE SEQUENCE [LARGE SCALE GENOMIC DNA]</scope>
    <source>
        <strain evidence="3 4">NC_YFY_NT001</strain>
    </source>
</reference>
<dbReference type="PANTHER" id="PTHR48100:SF59">
    <property type="entry name" value="ADENOSYLCOBALAMIN_ALPHA-RIBAZOLE PHOSPHATASE"/>
    <property type="match status" value="1"/>
</dbReference>
<dbReference type="RefSeq" id="WP_098694504.1">
    <property type="nucleotide sequence ID" value="NZ_CP023778.1"/>
</dbReference>
<feature type="binding site" evidence="1">
    <location>
        <begin position="40"/>
        <end position="47"/>
    </location>
    <ligand>
        <name>substrate</name>
    </ligand>
</feature>
<dbReference type="GeneID" id="88358759"/>
<evidence type="ECO:0000256" key="2">
    <source>
        <dbReference type="SAM" id="MobiDB-lite"/>
    </source>
</evidence>
<dbReference type="PROSITE" id="PS00175">
    <property type="entry name" value="PG_MUTASE"/>
    <property type="match status" value="1"/>
</dbReference>
<feature type="binding site" evidence="1">
    <location>
        <position position="95"/>
    </location>
    <ligand>
        <name>substrate</name>
    </ligand>
</feature>
<sequence length="250" mass="27802">MPQPKEALSMAPTHSTKSPHHPLESSSPKQTPGLRLILVRHGESWSNVDDLIAGEHTCRGLTERGRCQARAAAEHLAIEQSRLGVSMVYSTAVPRAVETAELIAHRLDVPMLADFPYQKHGTAEGHSRHAIEPTHAHLLDSSPDYPLATGADSWASAAHRVGRALDALTTRHPHGTIVLTCHRETILAAAQHFQRIPPTLTYASAEVGYTAITEWEHRPRTRNPQHWRWILVRHNDTRHLPLSMTTKCQP</sequence>
<gene>
    <name evidence="3" type="ORF">CRH09_15315</name>
</gene>
<dbReference type="InterPro" id="IPR001345">
    <property type="entry name" value="PG/BPGM_mutase_AS"/>
</dbReference>
<dbReference type="InterPro" id="IPR013078">
    <property type="entry name" value="His_Pase_superF_clade-1"/>
</dbReference>
<dbReference type="Pfam" id="PF00300">
    <property type="entry name" value="His_Phos_1"/>
    <property type="match status" value="1"/>
</dbReference>
<dbReference type="SMART" id="SM00855">
    <property type="entry name" value="PGAM"/>
    <property type="match status" value="1"/>
</dbReference>
<protein>
    <recommendedName>
        <fullName evidence="5">Histidine phosphatase family protein</fullName>
    </recommendedName>
</protein>
<evidence type="ECO:0000313" key="3">
    <source>
        <dbReference type="EMBL" id="ATL67361.1"/>
    </source>
</evidence>
<dbReference type="InterPro" id="IPR050275">
    <property type="entry name" value="PGM_Phosphatase"/>
</dbReference>
<evidence type="ECO:0000256" key="1">
    <source>
        <dbReference type="PIRSR" id="PIRSR613078-2"/>
    </source>
</evidence>
<dbReference type="GO" id="GO:0016791">
    <property type="term" value="F:phosphatase activity"/>
    <property type="evidence" value="ECO:0007669"/>
    <property type="project" value="TreeGrafter"/>
</dbReference>
<dbReference type="PANTHER" id="PTHR48100">
    <property type="entry name" value="BROAD-SPECIFICITY PHOSPHATASE YOR283W-RELATED"/>
    <property type="match status" value="1"/>
</dbReference>
<dbReference type="GO" id="GO:0005737">
    <property type="term" value="C:cytoplasm"/>
    <property type="evidence" value="ECO:0007669"/>
    <property type="project" value="TreeGrafter"/>
</dbReference>
<dbReference type="KEGG" id="ntp:CRH09_15315"/>
<feature type="region of interest" description="Disordered" evidence="2">
    <location>
        <begin position="1"/>
        <end position="30"/>
    </location>
</feature>
<dbReference type="EMBL" id="CP023778">
    <property type="protein sequence ID" value="ATL67361.1"/>
    <property type="molecule type" value="Genomic_DNA"/>
</dbReference>
<dbReference type="Gene3D" id="3.40.50.1240">
    <property type="entry name" value="Phosphoglycerate mutase-like"/>
    <property type="match status" value="1"/>
</dbReference>
<dbReference type="SUPFAM" id="SSF53254">
    <property type="entry name" value="Phosphoglycerate mutase-like"/>
    <property type="match status" value="1"/>
</dbReference>
<dbReference type="AlphaFoldDB" id="A0A291RID1"/>
<organism evidence="3 4">
    <name type="scientific">Nocardia terpenica</name>
    <dbReference type="NCBI Taxonomy" id="455432"/>
    <lineage>
        <taxon>Bacteria</taxon>
        <taxon>Bacillati</taxon>
        <taxon>Actinomycetota</taxon>
        <taxon>Actinomycetes</taxon>
        <taxon>Mycobacteriales</taxon>
        <taxon>Nocardiaceae</taxon>
        <taxon>Nocardia</taxon>
    </lineage>
</organism>
<name>A0A291RID1_9NOCA</name>
<evidence type="ECO:0000313" key="4">
    <source>
        <dbReference type="Proteomes" id="UP000221961"/>
    </source>
</evidence>
<dbReference type="Proteomes" id="UP000221961">
    <property type="component" value="Chromosome"/>
</dbReference>
<dbReference type="InterPro" id="IPR029033">
    <property type="entry name" value="His_PPase_superfam"/>
</dbReference>
<accession>A0A291RID1</accession>
<evidence type="ECO:0008006" key="5">
    <source>
        <dbReference type="Google" id="ProtNLM"/>
    </source>
</evidence>
<proteinExistence type="predicted"/>
<dbReference type="CDD" id="cd07067">
    <property type="entry name" value="HP_PGM_like"/>
    <property type="match status" value="1"/>
</dbReference>